<reference evidence="2" key="1">
    <citation type="journal article" date="2020" name="Stud. Mycol.">
        <title>101 Dothideomycetes genomes: a test case for predicting lifestyles and emergence of pathogens.</title>
        <authorList>
            <person name="Haridas S."/>
            <person name="Albert R."/>
            <person name="Binder M."/>
            <person name="Bloem J."/>
            <person name="Labutti K."/>
            <person name="Salamov A."/>
            <person name="Andreopoulos B."/>
            <person name="Baker S."/>
            <person name="Barry K."/>
            <person name="Bills G."/>
            <person name="Bluhm B."/>
            <person name="Cannon C."/>
            <person name="Castanera R."/>
            <person name="Culley D."/>
            <person name="Daum C."/>
            <person name="Ezra D."/>
            <person name="Gonzalez J."/>
            <person name="Henrissat B."/>
            <person name="Kuo A."/>
            <person name="Liang C."/>
            <person name="Lipzen A."/>
            <person name="Lutzoni F."/>
            <person name="Magnuson J."/>
            <person name="Mondo S."/>
            <person name="Nolan M."/>
            <person name="Ohm R."/>
            <person name="Pangilinan J."/>
            <person name="Park H.-J."/>
            <person name="Ramirez L."/>
            <person name="Alfaro M."/>
            <person name="Sun H."/>
            <person name="Tritt A."/>
            <person name="Yoshinaga Y."/>
            <person name="Zwiers L.-H."/>
            <person name="Turgeon B."/>
            <person name="Goodwin S."/>
            <person name="Spatafora J."/>
            <person name="Crous P."/>
            <person name="Grigoriev I."/>
        </authorList>
    </citation>
    <scope>NUCLEOTIDE SEQUENCE</scope>
    <source>
        <strain evidence="2">CBS 207.26</strain>
    </source>
</reference>
<keyword evidence="3" id="KW-1185">Reference proteome</keyword>
<dbReference type="Proteomes" id="UP000800200">
    <property type="component" value="Unassembled WGS sequence"/>
</dbReference>
<dbReference type="AlphaFoldDB" id="A0A6A6DTJ3"/>
<evidence type="ECO:0000256" key="1">
    <source>
        <dbReference type="SAM" id="MobiDB-lite"/>
    </source>
</evidence>
<accession>A0A6A6DTJ3</accession>
<feature type="compositionally biased region" description="Low complexity" evidence="1">
    <location>
        <begin position="26"/>
        <end position="38"/>
    </location>
</feature>
<name>A0A6A6DTJ3_9PEZI</name>
<sequence length="80" mass="9237">MRDHEDNCPWPTLRADFYNHLPLITPPNTATPRTPNQNYTLTIPQKPKRPRPSRIPRLSPKCNPLPLQLPQLSKPQPLNP</sequence>
<protein>
    <submittedName>
        <fullName evidence="2">Uncharacterized protein</fullName>
    </submittedName>
</protein>
<dbReference type="EMBL" id="ML994655">
    <property type="protein sequence ID" value="KAF2180986.1"/>
    <property type="molecule type" value="Genomic_DNA"/>
</dbReference>
<evidence type="ECO:0000313" key="3">
    <source>
        <dbReference type="Proteomes" id="UP000800200"/>
    </source>
</evidence>
<gene>
    <name evidence="2" type="ORF">K469DRAFT_268041</name>
</gene>
<evidence type="ECO:0000313" key="2">
    <source>
        <dbReference type="EMBL" id="KAF2180986.1"/>
    </source>
</evidence>
<proteinExistence type="predicted"/>
<organism evidence="2 3">
    <name type="scientific">Zopfia rhizophila CBS 207.26</name>
    <dbReference type="NCBI Taxonomy" id="1314779"/>
    <lineage>
        <taxon>Eukaryota</taxon>
        <taxon>Fungi</taxon>
        <taxon>Dikarya</taxon>
        <taxon>Ascomycota</taxon>
        <taxon>Pezizomycotina</taxon>
        <taxon>Dothideomycetes</taxon>
        <taxon>Dothideomycetes incertae sedis</taxon>
        <taxon>Zopfiaceae</taxon>
        <taxon>Zopfia</taxon>
    </lineage>
</organism>
<feature type="region of interest" description="Disordered" evidence="1">
    <location>
        <begin position="24"/>
        <end position="80"/>
    </location>
</feature>
<feature type="compositionally biased region" description="Low complexity" evidence="1">
    <location>
        <begin position="55"/>
        <end position="80"/>
    </location>
</feature>